<dbReference type="Proteomes" id="UP000249354">
    <property type="component" value="Unassembled WGS sequence"/>
</dbReference>
<proteinExistence type="predicted"/>
<dbReference type="EMBL" id="QBMC01000210">
    <property type="protein sequence ID" value="PZO10710.1"/>
    <property type="molecule type" value="Genomic_DNA"/>
</dbReference>
<reference evidence="3" key="1">
    <citation type="submission" date="2018-04" db="EMBL/GenBank/DDBJ databases">
        <authorList>
            <person name="Cornet L."/>
        </authorList>
    </citation>
    <scope>NUCLEOTIDE SEQUENCE [LARGE SCALE GENOMIC DNA]</scope>
</reference>
<name>A0A2W4TVH5_9CYAN</name>
<evidence type="ECO:0000313" key="3">
    <source>
        <dbReference type="Proteomes" id="UP000249354"/>
    </source>
</evidence>
<evidence type="ECO:0000313" key="2">
    <source>
        <dbReference type="EMBL" id="PZO10710.1"/>
    </source>
</evidence>
<feature type="compositionally biased region" description="Low complexity" evidence="1">
    <location>
        <begin position="163"/>
        <end position="182"/>
    </location>
</feature>
<gene>
    <name evidence="2" type="ORF">DCF25_20315</name>
</gene>
<accession>A0A2W4TVH5</accession>
<comment type="caution">
    <text evidence="2">The sequence shown here is derived from an EMBL/GenBank/DDBJ whole genome shotgun (WGS) entry which is preliminary data.</text>
</comment>
<dbReference type="AlphaFoldDB" id="A0A2W4TVH5"/>
<protein>
    <submittedName>
        <fullName evidence="2">Uncharacterized protein</fullName>
    </submittedName>
</protein>
<organism evidence="2 3">
    <name type="scientific">Leptolyngbya foveolarum</name>
    <dbReference type="NCBI Taxonomy" id="47253"/>
    <lineage>
        <taxon>Bacteria</taxon>
        <taxon>Bacillati</taxon>
        <taxon>Cyanobacteriota</taxon>
        <taxon>Cyanophyceae</taxon>
        <taxon>Leptolyngbyales</taxon>
        <taxon>Leptolyngbyaceae</taxon>
        <taxon>Leptolyngbya group</taxon>
        <taxon>Leptolyngbya</taxon>
    </lineage>
</organism>
<reference evidence="2 3" key="2">
    <citation type="submission" date="2018-06" db="EMBL/GenBank/DDBJ databases">
        <title>Metagenomic assembly of (sub)arctic Cyanobacteria and their associated microbiome from non-axenic cultures.</title>
        <authorList>
            <person name="Baurain D."/>
        </authorList>
    </citation>
    <scope>NUCLEOTIDE SEQUENCE [LARGE SCALE GENOMIC DNA]</scope>
    <source>
        <strain evidence="2">ULC129bin1</strain>
    </source>
</reference>
<evidence type="ECO:0000256" key="1">
    <source>
        <dbReference type="SAM" id="MobiDB-lite"/>
    </source>
</evidence>
<feature type="region of interest" description="Disordered" evidence="1">
    <location>
        <begin position="123"/>
        <end position="182"/>
    </location>
</feature>
<sequence length="182" mass="19775">MKFNKLAKELDLPVNELADKVTAILPNANGGTEVSDEQKMQIVALIQAPTPNGEVSLLAGDGTDPILSIFIERIEQEEQLETPEQLVDQMISRYLANPEDLPDNTDYREAIIAYVDLVKKRHTRRQQQSSRLRSLLNRQDKGGSATEPLALESFYSSGPPSAASNGQLGSSSPSPQLAAASS</sequence>
<feature type="compositionally biased region" description="Low complexity" evidence="1">
    <location>
        <begin position="126"/>
        <end position="136"/>
    </location>
</feature>